<dbReference type="SUPFAM" id="SSF88946">
    <property type="entry name" value="Sigma2 domain of RNA polymerase sigma factors"/>
    <property type="match status" value="1"/>
</dbReference>
<keyword evidence="5" id="KW-0238">DNA-binding</keyword>
<keyword evidence="10" id="KW-1185">Reference proteome</keyword>
<dbReference type="Gene3D" id="1.10.1740.10">
    <property type="match status" value="1"/>
</dbReference>
<feature type="domain" description="RNA polymerase sigma-70 region 2" evidence="8">
    <location>
        <begin position="81"/>
        <end position="147"/>
    </location>
</feature>
<name>A0A6C2UT61_9BACT</name>
<dbReference type="RefSeq" id="WP_222846471.1">
    <property type="nucleotide sequence ID" value="NZ_CAAHFH010000003.1"/>
</dbReference>
<accession>A0A6C2UT61</accession>
<dbReference type="AlphaFoldDB" id="A0A6C2UT61"/>
<evidence type="ECO:0000256" key="7">
    <source>
        <dbReference type="ARBA" id="ARBA00024701"/>
    </source>
</evidence>
<dbReference type="NCBIfam" id="TIGR02937">
    <property type="entry name" value="sigma70-ECF"/>
    <property type="match status" value="1"/>
</dbReference>
<evidence type="ECO:0000256" key="1">
    <source>
        <dbReference type="ARBA" id="ARBA00007788"/>
    </source>
</evidence>
<dbReference type="GO" id="GO:0006352">
    <property type="term" value="P:DNA-templated transcription initiation"/>
    <property type="evidence" value="ECO:0007669"/>
    <property type="project" value="InterPro"/>
</dbReference>
<sequence>MNNFKYFFHNDRSSNSLGGSEEMNQALVDQLICCVHPAMRYIHFMCNDNNTQPTFSTRKTLIERVKDQYNEAAWEEFAGIYSRYIYAVIRNMNISQQDTEEIHQKVIIKLWEKLPGMKTDEIRRFRSYLAMLTKNEVKQFIRSRSRRQDIEKKAAGDASLSYLQSIRLPDIDTIAEKEWQIHLTHLAMKKIEPCFSKKTMEVFRLSLEGVAREEIARRTGIGLNSINTLKARVKSRFFAEIQQLREDLL</sequence>
<dbReference type="EMBL" id="CAAHFH010000003">
    <property type="protein sequence ID" value="VGO23153.1"/>
    <property type="molecule type" value="Genomic_DNA"/>
</dbReference>
<dbReference type="InterPro" id="IPR014284">
    <property type="entry name" value="RNA_pol_sigma-70_dom"/>
</dbReference>
<dbReference type="InterPro" id="IPR016032">
    <property type="entry name" value="Sig_transdc_resp-reg_C-effctor"/>
</dbReference>
<dbReference type="GO" id="GO:0016987">
    <property type="term" value="F:sigma factor activity"/>
    <property type="evidence" value="ECO:0007669"/>
    <property type="project" value="UniProtKB-KW"/>
</dbReference>
<dbReference type="SUPFAM" id="SSF46894">
    <property type="entry name" value="C-terminal effector domain of the bipartite response regulators"/>
    <property type="match status" value="1"/>
</dbReference>
<keyword evidence="3" id="KW-0805">Transcription regulation</keyword>
<evidence type="ECO:0000313" key="10">
    <source>
        <dbReference type="Proteomes" id="UP000346198"/>
    </source>
</evidence>
<gene>
    <name evidence="9" type="ORF">SCARR_05258</name>
</gene>
<dbReference type="InterPro" id="IPR039425">
    <property type="entry name" value="RNA_pol_sigma-70-like"/>
</dbReference>
<evidence type="ECO:0000259" key="8">
    <source>
        <dbReference type="Pfam" id="PF04542"/>
    </source>
</evidence>
<proteinExistence type="inferred from homology"/>
<reference evidence="9 10" key="1">
    <citation type="submission" date="2019-04" db="EMBL/GenBank/DDBJ databases">
        <authorList>
            <person name="Van Vliet M D."/>
        </authorList>
    </citation>
    <scope>NUCLEOTIDE SEQUENCE [LARGE SCALE GENOMIC DNA]</scope>
    <source>
        <strain evidence="9 10">F21</strain>
    </source>
</reference>
<evidence type="ECO:0000256" key="4">
    <source>
        <dbReference type="ARBA" id="ARBA00023082"/>
    </source>
</evidence>
<dbReference type="InterPro" id="IPR013325">
    <property type="entry name" value="RNA_pol_sigma_r2"/>
</dbReference>
<dbReference type="GO" id="GO:0003677">
    <property type="term" value="F:DNA binding"/>
    <property type="evidence" value="ECO:0007669"/>
    <property type="project" value="UniProtKB-KW"/>
</dbReference>
<evidence type="ECO:0000256" key="3">
    <source>
        <dbReference type="ARBA" id="ARBA00023015"/>
    </source>
</evidence>
<comment type="similarity">
    <text evidence="1">Belongs to the sigma-70 factor family.</text>
</comment>
<comment type="function">
    <text evidence="7">Sigma factors are initiation factors that promote the attachment of RNA polymerase to specific initiation sites and are then released. Sigma-S contributes to the protection against external stress, thus playing a role in cellular fitness and survival.</text>
</comment>
<evidence type="ECO:0000256" key="2">
    <source>
        <dbReference type="ARBA" id="ARBA00021245"/>
    </source>
</evidence>
<organism evidence="9 10">
    <name type="scientific">Pontiella sulfatireligans</name>
    <dbReference type="NCBI Taxonomy" id="2750658"/>
    <lineage>
        <taxon>Bacteria</taxon>
        <taxon>Pseudomonadati</taxon>
        <taxon>Kiritimatiellota</taxon>
        <taxon>Kiritimatiellia</taxon>
        <taxon>Kiritimatiellales</taxon>
        <taxon>Pontiellaceae</taxon>
        <taxon>Pontiella</taxon>
    </lineage>
</organism>
<dbReference type="InterPro" id="IPR007627">
    <property type="entry name" value="RNA_pol_sigma70_r2"/>
</dbReference>
<dbReference type="PANTHER" id="PTHR43133">
    <property type="entry name" value="RNA POLYMERASE ECF-TYPE SIGMA FACTO"/>
    <property type="match status" value="1"/>
</dbReference>
<dbReference type="Pfam" id="PF04542">
    <property type="entry name" value="Sigma70_r2"/>
    <property type="match status" value="1"/>
</dbReference>
<dbReference type="PANTHER" id="PTHR43133:SF8">
    <property type="entry name" value="RNA POLYMERASE SIGMA FACTOR HI_1459-RELATED"/>
    <property type="match status" value="1"/>
</dbReference>
<protein>
    <recommendedName>
        <fullName evidence="2">RNA polymerase sigma factor SigS</fullName>
    </recommendedName>
</protein>
<keyword evidence="4" id="KW-0731">Sigma factor</keyword>
<evidence type="ECO:0000256" key="5">
    <source>
        <dbReference type="ARBA" id="ARBA00023125"/>
    </source>
</evidence>
<evidence type="ECO:0000313" key="9">
    <source>
        <dbReference type="EMBL" id="VGO23153.1"/>
    </source>
</evidence>
<dbReference type="Proteomes" id="UP000346198">
    <property type="component" value="Unassembled WGS sequence"/>
</dbReference>
<evidence type="ECO:0000256" key="6">
    <source>
        <dbReference type="ARBA" id="ARBA00023163"/>
    </source>
</evidence>
<keyword evidence="6" id="KW-0804">Transcription</keyword>